<accession>A0AA88R438</accession>
<dbReference type="Proteomes" id="UP001187471">
    <property type="component" value="Unassembled WGS sequence"/>
</dbReference>
<protein>
    <submittedName>
        <fullName evidence="2">Uncharacterized protein</fullName>
    </submittedName>
</protein>
<name>A0AA88R438_9ASTE</name>
<evidence type="ECO:0000313" key="2">
    <source>
        <dbReference type="EMBL" id="KAK2982354.1"/>
    </source>
</evidence>
<sequence length="148" mass="15163">MSFRRLNSSLPFVYHHKMAAVKSLKIVTFLLLVYAMVCECRVARKDLGLDLGLGLGGLGLGLGLGLGERAGSGGSGSTAASGSGTTSPRPTSAAALESSFKVYPSQAHKAGSGSSQGHGQGWPSSKERSAHAEVYGSTFGYVKKDGGN</sequence>
<gene>
    <name evidence="2" type="ORF">RJ640_030388</name>
</gene>
<dbReference type="EMBL" id="JAVXUO010001436">
    <property type="protein sequence ID" value="KAK2982354.1"/>
    <property type="molecule type" value="Genomic_DNA"/>
</dbReference>
<comment type="caution">
    <text evidence="2">The sequence shown here is derived from an EMBL/GenBank/DDBJ whole genome shotgun (WGS) entry which is preliminary data.</text>
</comment>
<keyword evidence="3" id="KW-1185">Reference proteome</keyword>
<evidence type="ECO:0000256" key="1">
    <source>
        <dbReference type="SAM" id="MobiDB-lite"/>
    </source>
</evidence>
<organism evidence="2 3">
    <name type="scientific">Escallonia rubra</name>
    <dbReference type="NCBI Taxonomy" id="112253"/>
    <lineage>
        <taxon>Eukaryota</taxon>
        <taxon>Viridiplantae</taxon>
        <taxon>Streptophyta</taxon>
        <taxon>Embryophyta</taxon>
        <taxon>Tracheophyta</taxon>
        <taxon>Spermatophyta</taxon>
        <taxon>Magnoliopsida</taxon>
        <taxon>eudicotyledons</taxon>
        <taxon>Gunneridae</taxon>
        <taxon>Pentapetalae</taxon>
        <taxon>asterids</taxon>
        <taxon>campanulids</taxon>
        <taxon>Escalloniales</taxon>
        <taxon>Escalloniaceae</taxon>
        <taxon>Escallonia</taxon>
    </lineage>
</organism>
<evidence type="ECO:0000313" key="3">
    <source>
        <dbReference type="Proteomes" id="UP001187471"/>
    </source>
</evidence>
<feature type="region of interest" description="Disordered" evidence="1">
    <location>
        <begin position="70"/>
        <end position="131"/>
    </location>
</feature>
<feature type="compositionally biased region" description="Low complexity" evidence="1">
    <location>
        <begin position="77"/>
        <end position="95"/>
    </location>
</feature>
<proteinExistence type="predicted"/>
<reference evidence="2" key="1">
    <citation type="submission" date="2022-12" db="EMBL/GenBank/DDBJ databases">
        <title>Draft genome assemblies for two species of Escallonia (Escalloniales).</title>
        <authorList>
            <person name="Chanderbali A."/>
            <person name="Dervinis C."/>
            <person name="Anghel I."/>
            <person name="Soltis D."/>
            <person name="Soltis P."/>
            <person name="Zapata F."/>
        </authorList>
    </citation>
    <scope>NUCLEOTIDE SEQUENCE</scope>
    <source>
        <strain evidence="2">UCBG92.1500</strain>
        <tissue evidence="2">Leaf</tissue>
    </source>
</reference>
<dbReference type="AlphaFoldDB" id="A0AA88R438"/>